<proteinExistence type="predicted"/>
<keyword evidence="3" id="KW-1185">Reference proteome</keyword>
<feature type="compositionally biased region" description="Basic and acidic residues" evidence="1">
    <location>
        <begin position="58"/>
        <end position="67"/>
    </location>
</feature>
<dbReference type="AlphaFoldDB" id="A0AA88XN76"/>
<evidence type="ECO:0000313" key="3">
    <source>
        <dbReference type="Proteomes" id="UP001186944"/>
    </source>
</evidence>
<feature type="compositionally biased region" description="Low complexity" evidence="1">
    <location>
        <begin position="36"/>
        <end position="47"/>
    </location>
</feature>
<name>A0AA88XN76_PINIB</name>
<feature type="compositionally biased region" description="Basic and acidic residues" evidence="1">
    <location>
        <begin position="75"/>
        <end position="84"/>
    </location>
</feature>
<feature type="compositionally biased region" description="Polar residues" evidence="1">
    <location>
        <begin position="138"/>
        <end position="149"/>
    </location>
</feature>
<feature type="compositionally biased region" description="Basic and acidic residues" evidence="1">
    <location>
        <begin position="97"/>
        <end position="109"/>
    </location>
</feature>
<evidence type="ECO:0000313" key="2">
    <source>
        <dbReference type="EMBL" id="KAK3085908.1"/>
    </source>
</evidence>
<sequence length="261" mass="30621">MRGNQSNLGEDSYNDDPYGTSNDESYGRQAPEGHQPRNQKPRQQQQRTNGHVNGYQESPRRADDSKKFSRAPPSNRERDQDANKRYTSPPRNNNRQTDQRNARQNERGLNKPTRNNAQQRSPDRQTRFRKENGERPHQQQQNHIGNGASSRRDSDYQDHSPTETRRRQERSPPETHRRQTESPPGNNRRQERSPPRDRRERDQHTDDPMDGQHINDRRVSRDDDDMDHDGNEDDDEYDDDSDGPGEPRAARKGPRIETPEF</sequence>
<feature type="compositionally biased region" description="Polar residues" evidence="1">
    <location>
        <begin position="85"/>
        <end position="96"/>
    </location>
</feature>
<dbReference type="Proteomes" id="UP001186944">
    <property type="component" value="Unassembled WGS sequence"/>
</dbReference>
<protein>
    <submittedName>
        <fullName evidence="2">Uncharacterized protein</fullName>
    </submittedName>
</protein>
<dbReference type="EMBL" id="VSWD01000012">
    <property type="protein sequence ID" value="KAK3085908.1"/>
    <property type="molecule type" value="Genomic_DNA"/>
</dbReference>
<evidence type="ECO:0000256" key="1">
    <source>
        <dbReference type="SAM" id="MobiDB-lite"/>
    </source>
</evidence>
<feature type="compositionally biased region" description="Basic and acidic residues" evidence="1">
    <location>
        <begin position="188"/>
        <end position="207"/>
    </location>
</feature>
<accession>A0AA88XN76</accession>
<reference evidence="2" key="1">
    <citation type="submission" date="2019-08" db="EMBL/GenBank/DDBJ databases">
        <title>The improved chromosome-level genome for the pearl oyster Pinctada fucata martensii using PacBio sequencing and Hi-C.</title>
        <authorList>
            <person name="Zheng Z."/>
        </authorList>
    </citation>
    <scope>NUCLEOTIDE SEQUENCE</scope>
    <source>
        <strain evidence="2">ZZ-2019</strain>
        <tissue evidence="2">Adductor muscle</tissue>
    </source>
</reference>
<organism evidence="2 3">
    <name type="scientific">Pinctada imbricata</name>
    <name type="common">Atlantic pearl-oyster</name>
    <name type="synonym">Pinctada martensii</name>
    <dbReference type="NCBI Taxonomy" id="66713"/>
    <lineage>
        <taxon>Eukaryota</taxon>
        <taxon>Metazoa</taxon>
        <taxon>Spiralia</taxon>
        <taxon>Lophotrochozoa</taxon>
        <taxon>Mollusca</taxon>
        <taxon>Bivalvia</taxon>
        <taxon>Autobranchia</taxon>
        <taxon>Pteriomorphia</taxon>
        <taxon>Pterioida</taxon>
        <taxon>Pterioidea</taxon>
        <taxon>Pteriidae</taxon>
        <taxon>Pinctada</taxon>
    </lineage>
</organism>
<feature type="compositionally biased region" description="Acidic residues" evidence="1">
    <location>
        <begin position="222"/>
        <end position="243"/>
    </location>
</feature>
<feature type="region of interest" description="Disordered" evidence="1">
    <location>
        <begin position="1"/>
        <end position="261"/>
    </location>
</feature>
<feature type="compositionally biased region" description="Basic and acidic residues" evidence="1">
    <location>
        <begin position="121"/>
        <end position="137"/>
    </location>
</feature>
<comment type="caution">
    <text evidence="2">The sequence shown here is derived from an EMBL/GenBank/DDBJ whole genome shotgun (WGS) entry which is preliminary data.</text>
</comment>
<feature type="compositionally biased region" description="Basic and acidic residues" evidence="1">
    <location>
        <begin position="150"/>
        <end position="180"/>
    </location>
</feature>
<gene>
    <name evidence="2" type="ORF">FSP39_010345</name>
</gene>